<evidence type="ECO:0000256" key="6">
    <source>
        <dbReference type="ARBA" id="ARBA00023136"/>
    </source>
</evidence>
<evidence type="ECO:0000256" key="7">
    <source>
        <dbReference type="ARBA" id="ARBA00023237"/>
    </source>
</evidence>
<dbReference type="PANTHER" id="PTHR32552:SF74">
    <property type="entry name" value="HYDROXAMATE SIDEROPHORE RECEPTOR FHUE"/>
    <property type="match status" value="1"/>
</dbReference>
<evidence type="ECO:0000256" key="2">
    <source>
        <dbReference type="ARBA" id="ARBA00022448"/>
    </source>
</evidence>
<dbReference type="InterPro" id="IPR036942">
    <property type="entry name" value="Beta-barrel_TonB_sf"/>
</dbReference>
<comment type="similarity">
    <text evidence="8">Belongs to the TonB-dependent receptor family.</text>
</comment>
<keyword evidence="2 8" id="KW-0813">Transport</keyword>
<comment type="subcellular location">
    <subcellularLocation>
        <location evidence="1 8">Cell outer membrane</location>
        <topology evidence="1 8">Multi-pass membrane protein</topology>
    </subcellularLocation>
</comment>
<dbReference type="GO" id="GO:0009279">
    <property type="term" value="C:cell outer membrane"/>
    <property type="evidence" value="ECO:0007669"/>
    <property type="project" value="UniProtKB-SubCell"/>
</dbReference>
<protein>
    <submittedName>
        <fullName evidence="11">TonB-dependent receptor</fullName>
    </submittedName>
</protein>
<keyword evidence="4 8" id="KW-0812">Transmembrane</keyword>
<feature type="non-terminal residue" evidence="11">
    <location>
        <position position="68"/>
    </location>
</feature>
<evidence type="ECO:0000256" key="4">
    <source>
        <dbReference type="ARBA" id="ARBA00022692"/>
    </source>
</evidence>
<comment type="caution">
    <text evidence="11">The sequence shown here is derived from an EMBL/GenBank/DDBJ whole genome shotgun (WGS) entry which is preliminary data.</text>
</comment>
<dbReference type="InterPro" id="IPR000531">
    <property type="entry name" value="Beta-barrel_TonB"/>
</dbReference>
<evidence type="ECO:0000256" key="8">
    <source>
        <dbReference type="PROSITE-ProRule" id="PRU01360"/>
    </source>
</evidence>
<dbReference type="Gene3D" id="2.40.170.20">
    <property type="entry name" value="TonB-dependent receptor, beta-barrel domain"/>
    <property type="match status" value="1"/>
</dbReference>
<dbReference type="EMBL" id="QORE01004407">
    <property type="protein sequence ID" value="RCI61772.1"/>
    <property type="molecule type" value="Genomic_DNA"/>
</dbReference>
<evidence type="ECO:0000313" key="12">
    <source>
        <dbReference type="Proteomes" id="UP000253594"/>
    </source>
</evidence>
<dbReference type="SUPFAM" id="SSF56935">
    <property type="entry name" value="Porins"/>
    <property type="match status" value="1"/>
</dbReference>
<evidence type="ECO:0000256" key="9">
    <source>
        <dbReference type="SAM" id="MobiDB-lite"/>
    </source>
</evidence>
<dbReference type="AlphaFoldDB" id="A0A367LSY4"/>
<evidence type="ECO:0000256" key="1">
    <source>
        <dbReference type="ARBA" id="ARBA00004571"/>
    </source>
</evidence>
<dbReference type="GO" id="GO:0015344">
    <property type="term" value="F:siderophore uptake transmembrane transporter activity"/>
    <property type="evidence" value="ECO:0007669"/>
    <property type="project" value="TreeGrafter"/>
</dbReference>
<organism evidence="11 12">
    <name type="scientific">Pseudomonas aeruginosa</name>
    <dbReference type="NCBI Taxonomy" id="287"/>
    <lineage>
        <taxon>Bacteria</taxon>
        <taxon>Pseudomonadati</taxon>
        <taxon>Pseudomonadota</taxon>
        <taxon>Gammaproteobacteria</taxon>
        <taxon>Pseudomonadales</taxon>
        <taxon>Pseudomonadaceae</taxon>
        <taxon>Pseudomonas</taxon>
    </lineage>
</organism>
<keyword evidence="7 8" id="KW-0998">Cell outer membrane</keyword>
<feature type="non-terminal residue" evidence="11">
    <location>
        <position position="1"/>
    </location>
</feature>
<dbReference type="PROSITE" id="PS52016">
    <property type="entry name" value="TONB_DEPENDENT_REC_3"/>
    <property type="match status" value="1"/>
</dbReference>
<feature type="domain" description="TonB-dependent receptor-like beta-barrel" evidence="10">
    <location>
        <begin position="1"/>
        <end position="62"/>
    </location>
</feature>
<keyword evidence="5" id="KW-0798">TonB box</keyword>
<gene>
    <name evidence="11" type="ORF">DT376_46390</name>
</gene>
<feature type="region of interest" description="Disordered" evidence="9">
    <location>
        <begin position="1"/>
        <end position="22"/>
    </location>
</feature>
<accession>A0A367LSY4</accession>
<evidence type="ECO:0000313" key="11">
    <source>
        <dbReference type="EMBL" id="RCI61772.1"/>
    </source>
</evidence>
<dbReference type="Proteomes" id="UP000253594">
    <property type="component" value="Unassembled WGS sequence"/>
</dbReference>
<evidence type="ECO:0000256" key="5">
    <source>
        <dbReference type="ARBA" id="ARBA00023077"/>
    </source>
</evidence>
<keyword evidence="3 8" id="KW-1134">Transmembrane beta strand</keyword>
<proteinExistence type="inferred from homology"/>
<keyword evidence="6 8" id="KW-0472">Membrane</keyword>
<name>A0A367LSY4_PSEAI</name>
<evidence type="ECO:0000256" key="3">
    <source>
        <dbReference type="ARBA" id="ARBA00022452"/>
    </source>
</evidence>
<keyword evidence="11" id="KW-0675">Receptor</keyword>
<dbReference type="PANTHER" id="PTHR32552">
    <property type="entry name" value="FERRICHROME IRON RECEPTOR-RELATED"/>
    <property type="match status" value="1"/>
</dbReference>
<dbReference type="Pfam" id="PF00593">
    <property type="entry name" value="TonB_dep_Rec_b-barrel"/>
    <property type="match status" value="1"/>
</dbReference>
<sequence>AAFRIDLENNPQEDPDHPGPPNNPFYISGGKVRSQGFELEGTGYLTPYWSLSAGYTYTSTEYLKDSQN</sequence>
<dbReference type="InterPro" id="IPR039426">
    <property type="entry name" value="TonB-dep_rcpt-like"/>
</dbReference>
<reference evidence="11 12" key="1">
    <citation type="submission" date="2018-07" db="EMBL/GenBank/DDBJ databases">
        <title>Mechanisms of high-level aminoglycoside resistance among Gram-negative pathogens in Brazil.</title>
        <authorList>
            <person name="Ballaben A.S."/>
            <person name="Darini A.L.C."/>
            <person name="Doi Y."/>
        </authorList>
    </citation>
    <scope>NUCLEOTIDE SEQUENCE [LARGE SCALE GENOMIC DNA]</scope>
    <source>
        <strain evidence="11 12">B2-305</strain>
    </source>
</reference>
<evidence type="ECO:0000259" key="10">
    <source>
        <dbReference type="Pfam" id="PF00593"/>
    </source>
</evidence>